<comment type="similarity">
    <text evidence="8 9">Belongs to the TRAP transporter small permease family.</text>
</comment>
<sequence length="182" mass="20330">MKTAWYERLEEGLIGLILAAMTLVTFGQVIARYVFNYSFVWALELSTFLFAGLIFLGIAYGVRVNAHIGVDALVKVLPKPVAHVLNLIATALCLLYTVIVLIGSWVYVSKIYEIGILAQDIPIYQWIPRMVMPIGFVLLLFRFGQILFNLARGKEAHLLGDEAEDALKYSSDDTSPTTQEKS</sequence>
<comment type="subunit">
    <text evidence="9">The complex comprises the extracytoplasmic solute receptor protein and the two transmembrane proteins.</text>
</comment>
<feature type="transmembrane region" description="Helical" evidence="9">
    <location>
        <begin position="12"/>
        <end position="35"/>
    </location>
</feature>
<organism evidence="11 12">
    <name type="scientific">Pollutimonas harenae</name>
    <dbReference type="NCBI Taxonomy" id="657015"/>
    <lineage>
        <taxon>Bacteria</taxon>
        <taxon>Pseudomonadati</taxon>
        <taxon>Pseudomonadota</taxon>
        <taxon>Betaproteobacteria</taxon>
        <taxon>Burkholderiales</taxon>
        <taxon>Alcaligenaceae</taxon>
        <taxon>Pollutimonas</taxon>
    </lineage>
</organism>
<keyword evidence="3" id="KW-1003">Cell membrane</keyword>
<evidence type="ECO:0000256" key="8">
    <source>
        <dbReference type="ARBA" id="ARBA00038436"/>
    </source>
</evidence>
<feature type="transmembrane region" description="Helical" evidence="9">
    <location>
        <begin position="41"/>
        <end position="62"/>
    </location>
</feature>
<evidence type="ECO:0000256" key="4">
    <source>
        <dbReference type="ARBA" id="ARBA00022519"/>
    </source>
</evidence>
<name>A0A853GSV8_9BURK</name>
<gene>
    <name evidence="11" type="ORF">H0A62_11425</name>
</gene>
<evidence type="ECO:0000256" key="6">
    <source>
        <dbReference type="ARBA" id="ARBA00022989"/>
    </source>
</evidence>
<keyword evidence="6 9" id="KW-1133">Transmembrane helix</keyword>
<feature type="transmembrane region" description="Helical" evidence="9">
    <location>
        <begin position="126"/>
        <end position="144"/>
    </location>
</feature>
<dbReference type="EMBL" id="JACCEV010000002">
    <property type="protein sequence ID" value="NYT86218.1"/>
    <property type="molecule type" value="Genomic_DNA"/>
</dbReference>
<keyword evidence="7 9" id="KW-0472">Membrane</keyword>
<evidence type="ECO:0000256" key="2">
    <source>
        <dbReference type="ARBA" id="ARBA00022448"/>
    </source>
</evidence>
<proteinExistence type="inferred from homology"/>
<accession>A0A853GSV8</accession>
<comment type="caution">
    <text evidence="11">The sequence shown here is derived from an EMBL/GenBank/DDBJ whole genome shotgun (WGS) entry which is preliminary data.</text>
</comment>
<evidence type="ECO:0000259" key="10">
    <source>
        <dbReference type="Pfam" id="PF04290"/>
    </source>
</evidence>
<evidence type="ECO:0000313" key="12">
    <source>
        <dbReference type="Proteomes" id="UP000554144"/>
    </source>
</evidence>
<dbReference type="OrthoDB" id="2085311at2"/>
<feature type="domain" description="Tripartite ATP-independent periplasmic transporters DctQ component" evidence="10">
    <location>
        <begin position="21"/>
        <end position="152"/>
    </location>
</feature>
<evidence type="ECO:0000256" key="1">
    <source>
        <dbReference type="ARBA" id="ARBA00004429"/>
    </source>
</evidence>
<keyword evidence="2 9" id="KW-0813">Transport</keyword>
<comment type="subcellular location">
    <subcellularLocation>
        <location evidence="1 9">Cell inner membrane</location>
        <topology evidence="1 9">Multi-pass membrane protein</topology>
    </subcellularLocation>
</comment>
<reference evidence="11 12" key="1">
    <citation type="submission" date="2020-07" db="EMBL/GenBank/DDBJ databases">
        <title>Taxonomic revisions and descriptions of new bacterial species based on genomic comparisons in the high-G+C-content subgroup of the family Alcaligenaceae.</title>
        <authorList>
            <person name="Szabo A."/>
            <person name="Felfoldi T."/>
        </authorList>
    </citation>
    <scope>NUCLEOTIDE SEQUENCE [LARGE SCALE GENOMIC DNA]</scope>
    <source>
        <strain evidence="11 12">DSM 25667</strain>
    </source>
</reference>
<keyword evidence="12" id="KW-1185">Reference proteome</keyword>
<comment type="function">
    <text evidence="9">Part of the tripartite ATP-independent periplasmic (TRAP) transport system.</text>
</comment>
<dbReference type="PANTHER" id="PTHR35011:SF2">
    <property type="entry name" value="2,3-DIKETO-L-GULONATE TRAP TRANSPORTER SMALL PERMEASE PROTEIN YIAM"/>
    <property type="match status" value="1"/>
</dbReference>
<evidence type="ECO:0000256" key="7">
    <source>
        <dbReference type="ARBA" id="ARBA00023136"/>
    </source>
</evidence>
<evidence type="ECO:0000313" key="11">
    <source>
        <dbReference type="EMBL" id="NYT86218.1"/>
    </source>
</evidence>
<dbReference type="InterPro" id="IPR055348">
    <property type="entry name" value="DctQ"/>
</dbReference>
<keyword evidence="4 9" id="KW-0997">Cell inner membrane</keyword>
<dbReference type="Proteomes" id="UP000554144">
    <property type="component" value="Unassembled WGS sequence"/>
</dbReference>
<protein>
    <recommendedName>
        <fullName evidence="9">TRAP transporter small permease protein</fullName>
    </recommendedName>
</protein>
<dbReference type="InterPro" id="IPR007387">
    <property type="entry name" value="TRAP_DctQ"/>
</dbReference>
<dbReference type="GO" id="GO:0005886">
    <property type="term" value="C:plasma membrane"/>
    <property type="evidence" value="ECO:0007669"/>
    <property type="project" value="UniProtKB-SubCell"/>
</dbReference>
<dbReference type="Pfam" id="PF04290">
    <property type="entry name" value="DctQ"/>
    <property type="match status" value="1"/>
</dbReference>
<dbReference type="AlphaFoldDB" id="A0A853GSV8"/>
<dbReference type="RefSeq" id="WP_130039742.1">
    <property type="nucleotide sequence ID" value="NZ_JACCEV010000002.1"/>
</dbReference>
<dbReference type="GO" id="GO:0022857">
    <property type="term" value="F:transmembrane transporter activity"/>
    <property type="evidence" value="ECO:0007669"/>
    <property type="project" value="UniProtKB-UniRule"/>
</dbReference>
<feature type="transmembrane region" description="Helical" evidence="9">
    <location>
        <begin position="83"/>
        <end position="106"/>
    </location>
</feature>
<evidence type="ECO:0000256" key="9">
    <source>
        <dbReference type="RuleBase" id="RU369079"/>
    </source>
</evidence>
<evidence type="ECO:0000256" key="5">
    <source>
        <dbReference type="ARBA" id="ARBA00022692"/>
    </source>
</evidence>
<dbReference type="PANTHER" id="PTHR35011">
    <property type="entry name" value="2,3-DIKETO-L-GULONATE TRAP TRANSPORTER SMALL PERMEASE PROTEIN YIAM"/>
    <property type="match status" value="1"/>
</dbReference>
<keyword evidence="5 9" id="KW-0812">Transmembrane</keyword>
<evidence type="ECO:0000256" key="3">
    <source>
        <dbReference type="ARBA" id="ARBA00022475"/>
    </source>
</evidence>
<dbReference type="GO" id="GO:0015740">
    <property type="term" value="P:C4-dicarboxylate transport"/>
    <property type="evidence" value="ECO:0007669"/>
    <property type="project" value="TreeGrafter"/>
</dbReference>